<sequence>KIQQIQYLQNQLYQQPARTTRSNSNDFLVWSSCKYDEREKRIRAIKIIRLLLDYPLFQEHLLSLLSFRNLEGQTPFMSAVNCCAYNCALILFEYALKVSKRESSNDQQTSSAQFYFESS</sequence>
<dbReference type="Proteomes" id="UP000681720">
    <property type="component" value="Unassembled WGS sequence"/>
</dbReference>
<feature type="non-terminal residue" evidence="1">
    <location>
        <position position="1"/>
    </location>
</feature>
<dbReference type="EMBL" id="CAJOBJ010019873">
    <property type="protein sequence ID" value="CAF4207211.1"/>
    <property type="molecule type" value="Genomic_DNA"/>
</dbReference>
<accession>A0A8S2S9F4</accession>
<evidence type="ECO:0000313" key="1">
    <source>
        <dbReference type="EMBL" id="CAF4207211.1"/>
    </source>
</evidence>
<evidence type="ECO:0000313" key="3">
    <source>
        <dbReference type="Proteomes" id="UP000681720"/>
    </source>
</evidence>
<feature type="non-terminal residue" evidence="1">
    <location>
        <position position="119"/>
    </location>
</feature>
<protein>
    <submittedName>
        <fullName evidence="1">Uncharacterized protein</fullName>
    </submittedName>
</protein>
<dbReference type="GO" id="GO:0005634">
    <property type="term" value="C:nucleus"/>
    <property type="evidence" value="ECO:0007669"/>
    <property type="project" value="TreeGrafter"/>
</dbReference>
<dbReference type="GO" id="GO:0000209">
    <property type="term" value="P:protein polyubiquitination"/>
    <property type="evidence" value="ECO:0007669"/>
    <property type="project" value="TreeGrafter"/>
</dbReference>
<dbReference type="AlphaFoldDB" id="A0A8S2S9F4"/>
<dbReference type="PANTHER" id="PTHR46276:SF1">
    <property type="entry name" value="E3 UBIQUITIN-PROTEIN LIGASE UBR5"/>
    <property type="match status" value="1"/>
</dbReference>
<reference evidence="1" key="1">
    <citation type="submission" date="2021-02" db="EMBL/GenBank/DDBJ databases">
        <authorList>
            <person name="Nowell W R."/>
        </authorList>
    </citation>
    <scope>NUCLEOTIDE SEQUENCE</scope>
</reference>
<gene>
    <name evidence="2" type="ORF">BYL167_LOCUS77918</name>
    <name evidence="1" type="ORF">GIL414_LOCUS21849</name>
</gene>
<organism evidence="1 3">
    <name type="scientific">Rotaria magnacalcarata</name>
    <dbReference type="NCBI Taxonomy" id="392030"/>
    <lineage>
        <taxon>Eukaryota</taxon>
        <taxon>Metazoa</taxon>
        <taxon>Spiralia</taxon>
        <taxon>Gnathifera</taxon>
        <taxon>Rotifera</taxon>
        <taxon>Eurotatoria</taxon>
        <taxon>Bdelloidea</taxon>
        <taxon>Philodinida</taxon>
        <taxon>Philodinidae</taxon>
        <taxon>Rotaria</taxon>
    </lineage>
</organism>
<dbReference type="GO" id="GO:0034450">
    <property type="term" value="F:ubiquitin-ubiquitin ligase activity"/>
    <property type="evidence" value="ECO:0007669"/>
    <property type="project" value="TreeGrafter"/>
</dbReference>
<proteinExistence type="predicted"/>
<comment type="caution">
    <text evidence="1">The sequence shown here is derived from an EMBL/GenBank/DDBJ whole genome shotgun (WGS) entry which is preliminary data.</text>
</comment>
<dbReference type="GO" id="GO:0005737">
    <property type="term" value="C:cytoplasm"/>
    <property type="evidence" value="ECO:0007669"/>
    <property type="project" value="TreeGrafter"/>
</dbReference>
<name>A0A8S2S9F4_9BILA</name>
<dbReference type="PANTHER" id="PTHR46276">
    <property type="entry name" value="E3 UBIQUITIN-PROTEIN LIGASE UBR5"/>
    <property type="match status" value="1"/>
</dbReference>
<dbReference type="EMBL" id="CAJOBH010285160">
    <property type="protein sequence ID" value="CAF5174253.1"/>
    <property type="molecule type" value="Genomic_DNA"/>
</dbReference>
<dbReference type="GO" id="GO:0090263">
    <property type="term" value="P:positive regulation of canonical Wnt signaling pathway"/>
    <property type="evidence" value="ECO:0007669"/>
    <property type="project" value="TreeGrafter"/>
</dbReference>
<dbReference type="Proteomes" id="UP000681967">
    <property type="component" value="Unassembled WGS sequence"/>
</dbReference>
<evidence type="ECO:0000313" key="2">
    <source>
        <dbReference type="EMBL" id="CAF5174253.1"/>
    </source>
</evidence>